<dbReference type="NCBIfam" id="TIGR04056">
    <property type="entry name" value="OMP_RagA_SusC"/>
    <property type="match status" value="1"/>
</dbReference>
<dbReference type="InterPro" id="IPR008969">
    <property type="entry name" value="CarboxyPept-like_regulatory"/>
</dbReference>
<keyword evidence="3 8" id="KW-1134">Transmembrane beta strand</keyword>
<evidence type="ECO:0000256" key="4">
    <source>
        <dbReference type="ARBA" id="ARBA00022692"/>
    </source>
</evidence>
<dbReference type="GO" id="GO:0009279">
    <property type="term" value="C:cell outer membrane"/>
    <property type="evidence" value="ECO:0007669"/>
    <property type="project" value="UniProtKB-SubCell"/>
</dbReference>
<dbReference type="EMBL" id="FTOR01000006">
    <property type="protein sequence ID" value="SIT24297.1"/>
    <property type="molecule type" value="Genomic_DNA"/>
</dbReference>
<comment type="subcellular location">
    <subcellularLocation>
        <location evidence="1 8">Cell outer membrane</location>
        <topology evidence="1 8">Multi-pass membrane protein</topology>
    </subcellularLocation>
</comment>
<evidence type="ECO:0000259" key="11">
    <source>
        <dbReference type="Pfam" id="PF00593"/>
    </source>
</evidence>
<dbReference type="PROSITE" id="PS52016">
    <property type="entry name" value="TONB_DEPENDENT_REC_3"/>
    <property type="match status" value="1"/>
</dbReference>
<dbReference type="Proteomes" id="UP000186917">
    <property type="component" value="Unassembled WGS sequence"/>
</dbReference>
<accession>A0A173MET8</accession>
<protein>
    <submittedName>
        <fullName evidence="13">TonB-linked outer membrane protein, SusC/RagA family</fullName>
    </submittedName>
</protein>
<dbReference type="NCBIfam" id="TIGR04057">
    <property type="entry name" value="SusC_RagA_signa"/>
    <property type="match status" value="1"/>
</dbReference>
<keyword evidence="6 8" id="KW-0472">Membrane</keyword>
<evidence type="ECO:0000256" key="5">
    <source>
        <dbReference type="ARBA" id="ARBA00023077"/>
    </source>
</evidence>
<gene>
    <name evidence="13" type="ORF">SAMN05421788_106102</name>
</gene>
<dbReference type="InterPro" id="IPR023996">
    <property type="entry name" value="TonB-dep_OMP_SusC/RagA"/>
</dbReference>
<keyword evidence="4 8" id="KW-0812">Transmembrane</keyword>
<keyword evidence="7 8" id="KW-0998">Cell outer membrane</keyword>
<dbReference type="Pfam" id="PF07715">
    <property type="entry name" value="Plug"/>
    <property type="match status" value="1"/>
</dbReference>
<dbReference type="SUPFAM" id="SSF56935">
    <property type="entry name" value="Porins"/>
    <property type="match status" value="1"/>
</dbReference>
<feature type="chain" id="PRO_5030022852" evidence="10">
    <location>
        <begin position="35"/>
        <end position="1045"/>
    </location>
</feature>
<name>A0A173MET8_9BACT</name>
<feature type="domain" description="TonB-dependent receptor-like beta-barrel" evidence="11">
    <location>
        <begin position="405"/>
        <end position="987"/>
    </location>
</feature>
<proteinExistence type="inferred from homology"/>
<evidence type="ECO:0000256" key="2">
    <source>
        <dbReference type="ARBA" id="ARBA00022448"/>
    </source>
</evidence>
<dbReference type="InterPro" id="IPR023997">
    <property type="entry name" value="TonB-dep_OMP_SusC/RagA_CS"/>
</dbReference>
<dbReference type="Pfam" id="PF00593">
    <property type="entry name" value="TonB_dep_Rec_b-barrel"/>
    <property type="match status" value="1"/>
</dbReference>
<dbReference type="Pfam" id="PF13715">
    <property type="entry name" value="CarbopepD_reg_2"/>
    <property type="match status" value="1"/>
</dbReference>
<evidence type="ECO:0000259" key="12">
    <source>
        <dbReference type="Pfam" id="PF07715"/>
    </source>
</evidence>
<dbReference type="STRING" id="477680.SAMN05421788_106102"/>
<dbReference type="KEGG" id="fln:FLA_2045"/>
<dbReference type="AlphaFoldDB" id="A0A173MET8"/>
<dbReference type="Gene3D" id="2.40.170.20">
    <property type="entry name" value="TonB-dependent receptor, beta-barrel domain"/>
    <property type="match status" value="1"/>
</dbReference>
<dbReference type="OrthoDB" id="9768177at2"/>
<evidence type="ECO:0000313" key="14">
    <source>
        <dbReference type="Proteomes" id="UP000186917"/>
    </source>
</evidence>
<evidence type="ECO:0000256" key="8">
    <source>
        <dbReference type="PROSITE-ProRule" id="PRU01360"/>
    </source>
</evidence>
<dbReference type="Gene3D" id="2.170.130.10">
    <property type="entry name" value="TonB-dependent receptor, plug domain"/>
    <property type="match status" value="1"/>
</dbReference>
<evidence type="ECO:0000256" key="10">
    <source>
        <dbReference type="SAM" id="SignalP"/>
    </source>
</evidence>
<dbReference type="Gene3D" id="2.60.40.1120">
    <property type="entry name" value="Carboxypeptidase-like, regulatory domain"/>
    <property type="match status" value="1"/>
</dbReference>
<evidence type="ECO:0000256" key="6">
    <source>
        <dbReference type="ARBA" id="ARBA00023136"/>
    </source>
</evidence>
<evidence type="ECO:0000256" key="9">
    <source>
        <dbReference type="RuleBase" id="RU003357"/>
    </source>
</evidence>
<comment type="similarity">
    <text evidence="8 9">Belongs to the TonB-dependent receptor family.</text>
</comment>
<evidence type="ECO:0000256" key="7">
    <source>
        <dbReference type="ARBA" id="ARBA00023237"/>
    </source>
</evidence>
<organism evidence="13 14">
    <name type="scientific">Filimonas lacunae</name>
    <dbReference type="NCBI Taxonomy" id="477680"/>
    <lineage>
        <taxon>Bacteria</taxon>
        <taxon>Pseudomonadati</taxon>
        <taxon>Bacteroidota</taxon>
        <taxon>Chitinophagia</taxon>
        <taxon>Chitinophagales</taxon>
        <taxon>Chitinophagaceae</taxon>
        <taxon>Filimonas</taxon>
    </lineage>
</organism>
<feature type="domain" description="TonB-dependent receptor plug" evidence="12">
    <location>
        <begin position="130"/>
        <end position="233"/>
    </location>
</feature>
<evidence type="ECO:0000256" key="1">
    <source>
        <dbReference type="ARBA" id="ARBA00004571"/>
    </source>
</evidence>
<sequence length="1045" mass="114243">MKKNTAPKGLPGCFMRIKLLLLLVAHCLCLATYAHPPAVITGKVITETGEPLSGVSVLIKGSNKGTTTNQTGSFSITAATGDVLEFSIVGYKKVTVTVGTETNITIRLQADVTNLNDIVVVGYGSQRRSTLTGAVSSVSGKTLGELPVAGVDQALQGRVTGLNVTNNGSPGDAPIIAIRGISSIGYATDPLYVIDGFPSANMTYFDAKDVESIEVLKDASAAAIYGSRATNGVIMITTKKGKRDGKLQVNLDSYVGIQSPWKKIDLLNTQQYQQYAKALLGEDGYNSIPRLQPANFNSPIYSGATQTYAQTNTDWQDEYFVRNALITQHNLSLSGGTDKSRFYTSSGYFKQDGIAQGLGFERGNFRVNSEHKLSKVFTFGENLYLSVNKQKYEGTGGNRSPLTNVVRMQPYLPVYDPTLPGGFRGPNSSFDASDPTNPVEGALVGYNTRKTLKILGTAYLDINLTPWLKARSTYGVDYSNLYQQQYIPIFDDGGTGTTPTAKITNERQLYTTQLFTQQLTFDKLFHEHHVNVTAVYEQQGQSYIDETASGNQNNNNVKTLNGASNIAANSRLEENFILSYVGRLTYDFAGKYMLSASMRRDGLSVFAPGHKYKNFPAASIGWKLDKESFLNGIPEISELKIRAGYGLTGINGTVLGNYPYQLPVQGNQTDYPFNGTISGPNGSFYNRQANPDLEWEVTKQLNFGVDLGLFGNRVTLTAEYFRRKTDNLIIKVPLPPSFGYGTATDNLPPINVASMQNNGFEVQLGYHKTQGAFKWDISGLVSAYRNKVLKLNTENASFTGGADADFGNGDITNTVVGQPIQSFYGYVTDGIFQNAEEVTKAAVQVAGATSAGDIRFKDLKPDGKITSEDRTFIGSYLPKFSYSLNYTASYKNFDAGVFFQGVQGNKIFNAERVIVEGMVRLFNSGTNVLNAWTPTNTRTDIPRAVNGDPNGNSRVSTRWIENGSFLRVKNLMIGYTLPESALQSLTKNTITRFRVYVSSQNLFTFTGYKGWDPEIGSRRNTLTNGIDYGQYPSARSFQLGVQVGF</sequence>
<dbReference type="InterPro" id="IPR037066">
    <property type="entry name" value="Plug_dom_sf"/>
</dbReference>
<dbReference type="SUPFAM" id="SSF49464">
    <property type="entry name" value="Carboxypeptidase regulatory domain-like"/>
    <property type="match status" value="1"/>
</dbReference>
<keyword evidence="5 9" id="KW-0798">TonB box</keyword>
<dbReference type="InterPro" id="IPR039426">
    <property type="entry name" value="TonB-dep_rcpt-like"/>
</dbReference>
<evidence type="ECO:0000313" key="13">
    <source>
        <dbReference type="EMBL" id="SIT24297.1"/>
    </source>
</evidence>
<dbReference type="InterPro" id="IPR000531">
    <property type="entry name" value="Beta-barrel_TonB"/>
</dbReference>
<keyword evidence="2 8" id="KW-0813">Transport</keyword>
<reference evidence="14" key="1">
    <citation type="submission" date="2017-01" db="EMBL/GenBank/DDBJ databases">
        <authorList>
            <person name="Varghese N."/>
            <person name="Submissions S."/>
        </authorList>
    </citation>
    <scope>NUCLEOTIDE SEQUENCE [LARGE SCALE GENOMIC DNA]</scope>
    <source>
        <strain evidence="14">DSM 21054</strain>
    </source>
</reference>
<dbReference type="InterPro" id="IPR036942">
    <property type="entry name" value="Beta-barrel_TonB_sf"/>
</dbReference>
<keyword evidence="10" id="KW-0732">Signal</keyword>
<feature type="signal peptide" evidence="10">
    <location>
        <begin position="1"/>
        <end position="34"/>
    </location>
</feature>
<dbReference type="RefSeq" id="WP_076380318.1">
    <property type="nucleotide sequence ID" value="NZ_AP017422.1"/>
</dbReference>
<keyword evidence="14" id="KW-1185">Reference proteome</keyword>
<evidence type="ECO:0000256" key="3">
    <source>
        <dbReference type="ARBA" id="ARBA00022452"/>
    </source>
</evidence>
<dbReference type="InterPro" id="IPR012910">
    <property type="entry name" value="Plug_dom"/>
</dbReference>